<feature type="domain" description="Reverse transcriptase zinc-binding" evidence="2">
    <location>
        <begin position="372"/>
        <end position="445"/>
    </location>
</feature>
<gene>
    <name evidence="3" type="ORF">F3Y22_tig00110429pilonHSYRG00378</name>
</gene>
<dbReference type="Gene3D" id="3.30.420.10">
    <property type="entry name" value="Ribonuclease H-like superfamily/Ribonuclease H"/>
    <property type="match status" value="1"/>
</dbReference>
<dbReference type="InterPro" id="IPR002156">
    <property type="entry name" value="RNaseH_domain"/>
</dbReference>
<dbReference type="InterPro" id="IPR026960">
    <property type="entry name" value="RVT-Znf"/>
</dbReference>
<dbReference type="InterPro" id="IPR012337">
    <property type="entry name" value="RNaseH-like_sf"/>
</dbReference>
<evidence type="ECO:0000259" key="2">
    <source>
        <dbReference type="Pfam" id="PF13966"/>
    </source>
</evidence>
<dbReference type="Proteomes" id="UP000436088">
    <property type="component" value="Unassembled WGS sequence"/>
</dbReference>
<dbReference type="GO" id="GO:0004523">
    <property type="term" value="F:RNA-DNA hybrid ribonuclease activity"/>
    <property type="evidence" value="ECO:0007669"/>
    <property type="project" value="InterPro"/>
</dbReference>
<dbReference type="CDD" id="cd06222">
    <property type="entry name" value="RNase_H_like"/>
    <property type="match status" value="1"/>
</dbReference>
<proteinExistence type="predicted"/>
<dbReference type="PANTHER" id="PTHR46890">
    <property type="entry name" value="NON-LTR RETROLELEMENT REVERSE TRANSCRIPTASE-LIKE PROTEIN-RELATED"/>
    <property type="match status" value="1"/>
</dbReference>
<comment type="caution">
    <text evidence="3">The sequence shown here is derived from an EMBL/GenBank/DDBJ whole genome shotgun (WGS) entry which is preliminary data.</text>
</comment>
<evidence type="ECO:0000313" key="4">
    <source>
        <dbReference type="Proteomes" id="UP000436088"/>
    </source>
</evidence>
<dbReference type="GO" id="GO:0003676">
    <property type="term" value="F:nucleic acid binding"/>
    <property type="evidence" value="ECO:0007669"/>
    <property type="project" value="InterPro"/>
</dbReference>
<protein>
    <submittedName>
        <fullName evidence="3">Uncharacterized protein</fullName>
    </submittedName>
</protein>
<organism evidence="3 4">
    <name type="scientific">Hibiscus syriacus</name>
    <name type="common">Rose of Sharon</name>
    <dbReference type="NCBI Taxonomy" id="106335"/>
    <lineage>
        <taxon>Eukaryota</taxon>
        <taxon>Viridiplantae</taxon>
        <taxon>Streptophyta</taxon>
        <taxon>Embryophyta</taxon>
        <taxon>Tracheophyta</taxon>
        <taxon>Spermatophyta</taxon>
        <taxon>Magnoliopsida</taxon>
        <taxon>eudicotyledons</taxon>
        <taxon>Gunneridae</taxon>
        <taxon>Pentapetalae</taxon>
        <taxon>rosids</taxon>
        <taxon>malvids</taxon>
        <taxon>Malvales</taxon>
        <taxon>Malvaceae</taxon>
        <taxon>Malvoideae</taxon>
        <taxon>Hibiscus</taxon>
    </lineage>
</organism>
<evidence type="ECO:0000259" key="1">
    <source>
        <dbReference type="Pfam" id="PF13456"/>
    </source>
</evidence>
<sequence length="597" mass="68252">MQFQTHQLDILEQGLITEYNLILEQEETFWFQKSRVQWLQQGEKNMRFFHFSTITHRRSYKISMLRNMDGEWIKNPISIMSMVHNYFRNLFSMDSVVNDPLHCLNCPTIPRDKLQTLSRPELEDEVRNAFFMMKPWKASGEDGFHACVYQEMWCTFRFSLTEIVNSALETGSFPIELNHTLIALILKVGSSNSIKQFRPISLCTVAYKIITKVLVNRLRPLLDKLVSPLQASFIPGRQAVDNILLAQEFFISPSARSGIRHMFGHVMNMSSKLDLGKYLGTVNEIDRVNRRFLWGGNAEKRTTHLVSWEDVYKPKKFGGLGLRTMAKHNSVLLQKTEWRFLTQPGSLWVKALKACYGIQGDPIFFVMTHARRNSSCSHTWRSVLAGFKGLKTRMIRRIACRDRVLTNARLASWGIVNSADCANYGSPLENLNHILWECPIACSAWNKSNSMLIGSLFPLLLLITGRVKHNTDGASQGNPGVCSSVAVELFALRIGLVIAWKYNLRNVDCEVDAQVVIRLLESGDASMHPLGSVIEDIRSLRARNWSLTFHHSYHESNYCTDVLSKMGCGLTEELIIFDTPPLEICFFLDVDRRGFVP</sequence>
<dbReference type="InterPro" id="IPR036397">
    <property type="entry name" value="RNaseH_sf"/>
</dbReference>
<dbReference type="PANTHER" id="PTHR46890:SF48">
    <property type="entry name" value="RNA-DIRECTED DNA POLYMERASE"/>
    <property type="match status" value="1"/>
</dbReference>
<dbReference type="AlphaFoldDB" id="A0A6A3AKW6"/>
<dbReference type="EMBL" id="VEPZ02000982">
    <property type="protein sequence ID" value="KAE8705254.1"/>
    <property type="molecule type" value="Genomic_DNA"/>
</dbReference>
<dbReference type="InterPro" id="IPR044730">
    <property type="entry name" value="RNase_H-like_dom_plant"/>
</dbReference>
<dbReference type="SUPFAM" id="SSF53098">
    <property type="entry name" value="Ribonuclease H-like"/>
    <property type="match status" value="1"/>
</dbReference>
<feature type="domain" description="RNase H type-1" evidence="1">
    <location>
        <begin position="481"/>
        <end position="566"/>
    </location>
</feature>
<dbReference type="InterPro" id="IPR052343">
    <property type="entry name" value="Retrotransposon-Effector_Assoc"/>
</dbReference>
<accession>A0A6A3AKW6</accession>
<dbReference type="Pfam" id="PF13456">
    <property type="entry name" value="RVT_3"/>
    <property type="match status" value="1"/>
</dbReference>
<dbReference type="Pfam" id="PF13966">
    <property type="entry name" value="zf-RVT"/>
    <property type="match status" value="1"/>
</dbReference>
<keyword evidence="4" id="KW-1185">Reference proteome</keyword>
<name>A0A6A3AKW6_HIBSY</name>
<reference evidence="3" key="1">
    <citation type="submission" date="2019-09" db="EMBL/GenBank/DDBJ databases">
        <title>Draft genome information of white flower Hibiscus syriacus.</title>
        <authorList>
            <person name="Kim Y.-M."/>
        </authorList>
    </citation>
    <scope>NUCLEOTIDE SEQUENCE [LARGE SCALE GENOMIC DNA]</scope>
    <source>
        <strain evidence="3">YM2019G1</strain>
    </source>
</reference>
<evidence type="ECO:0000313" key="3">
    <source>
        <dbReference type="EMBL" id="KAE8705254.1"/>
    </source>
</evidence>